<dbReference type="Proteomes" id="UP001175271">
    <property type="component" value="Unassembled WGS sequence"/>
</dbReference>
<evidence type="ECO:0000256" key="2">
    <source>
        <dbReference type="SAM" id="SignalP"/>
    </source>
</evidence>
<accession>A0AA39HZZ8</accession>
<dbReference type="PROSITE" id="PS51257">
    <property type="entry name" value="PROKAR_LIPOPROTEIN"/>
    <property type="match status" value="1"/>
</dbReference>
<proteinExistence type="predicted"/>
<dbReference type="AlphaFoldDB" id="A0AA39HZZ8"/>
<reference evidence="3" key="1">
    <citation type="submission" date="2023-06" db="EMBL/GenBank/DDBJ databases">
        <title>Genomic analysis of the entomopathogenic nematode Steinernema hermaphroditum.</title>
        <authorList>
            <person name="Schwarz E.M."/>
            <person name="Heppert J.K."/>
            <person name="Baniya A."/>
            <person name="Schwartz H.T."/>
            <person name="Tan C.-H."/>
            <person name="Antoshechkin I."/>
            <person name="Sternberg P.W."/>
            <person name="Goodrich-Blair H."/>
            <person name="Dillman A.R."/>
        </authorList>
    </citation>
    <scope>NUCLEOTIDE SEQUENCE</scope>
    <source>
        <strain evidence="3">PS9179</strain>
        <tissue evidence="3">Whole animal</tissue>
    </source>
</reference>
<keyword evidence="2" id="KW-0732">Signal</keyword>
<feature type="compositionally biased region" description="Polar residues" evidence="1">
    <location>
        <begin position="42"/>
        <end position="51"/>
    </location>
</feature>
<evidence type="ECO:0000256" key="1">
    <source>
        <dbReference type="SAM" id="MobiDB-lite"/>
    </source>
</evidence>
<dbReference type="EMBL" id="JAUCMV010000002">
    <property type="protein sequence ID" value="KAK0415270.1"/>
    <property type="molecule type" value="Genomic_DNA"/>
</dbReference>
<feature type="region of interest" description="Disordered" evidence="1">
    <location>
        <begin position="23"/>
        <end position="82"/>
    </location>
</feature>
<protein>
    <submittedName>
        <fullName evidence="3">Uncharacterized protein</fullName>
    </submittedName>
</protein>
<keyword evidence="4" id="KW-1185">Reference proteome</keyword>
<feature type="chain" id="PRO_5041468132" evidence="2">
    <location>
        <begin position="18"/>
        <end position="288"/>
    </location>
</feature>
<feature type="region of interest" description="Disordered" evidence="1">
    <location>
        <begin position="160"/>
        <end position="188"/>
    </location>
</feature>
<name>A0AA39HZZ8_9BILA</name>
<sequence length="288" mass="32023">MKYVYVVLALFLSVGYGCQPVVNDPSTNPGPEDVQKTDAPTEATTMSTPGGTTDKANKTTITPATETPSTPSDKGPGDEDEDLEKLIKKLMEAEQNINFVRDDIPAAVKAVNDQQEQYILAFKGENLKEIDEDIVAKMAADKAAENLATAQKELMTVEGLQQKANEDLKQAEKQRDEENDPAMKPAKEQAVKEAEKKLEEAKEAVNTAQEKNDMAVMEQAMKARDDLPSLEELQKKKEEIKKKDAEVVKSYDTALRESKRLGVKEEELAEEIVQLKKKIEQLKAKKKE</sequence>
<gene>
    <name evidence="3" type="ORF">QR680_011859</name>
</gene>
<comment type="caution">
    <text evidence="3">The sequence shown here is derived from an EMBL/GenBank/DDBJ whole genome shotgun (WGS) entry which is preliminary data.</text>
</comment>
<feature type="signal peptide" evidence="2">
    <location>
        <begin position="1"/>
        <end position="17"/>
    </location>
</feature>
<feature type="compositionally biased region" description="Low complexity" evidence="1">
    <location>
        <begin position="59"/>
        <end position="71"/>
    </location>
</feature>
<feature type="compositionally biased region" description="Basic and acidic residues" evidence="1">
    <location>
        <begin position="164"/>
        <end position="176"/>
    </location>
</feature>
<evidence type="ECO:0000313" key="4">
    <source>
        <dbReference type="Proteomes" id="UP001175271"/>
    </source>
</evidence>
<organism evidence="3 4">
    <name type="scientific">Steinernema hermaphroditum</name>
    <dbReference type="NCBI Taxonomy" id="289476"/>
    <lineage>
        <taxon>Eukaryota</taxon>
        <taxon>Metazoa</taxon>
        <taxon>Ecdysozoa</taxon>
        <taxon>Nematoda</taxon>
        <taxon>Chromadorea</taxon>
        <taxon>Rhabditida</taxon>
        <taxon>Tylenchina</taxon>
        <taxon>Panagrolaimomorpha</taxon>
        <taxon>Strongyloidoidea</taxon>
        <taxon>Steinernematidae</taxon>
        <taxon>Steinernema</taxon>
    </lineage>
</organism>
<evidence type="ECO:0000313" key="3">
    <source>
        <dbReference type="EMBL" id="KAK0415270.1"/>
    </source>
</evidence>